<keyword evidence="2" id="KW-1185">Reference proteome</keyword>
<evidence type="ECO:0000313" key="1">
    <source>
        <dbReference type="EMBL" id="CAD8193843.1"/>
    </source>
</evidence>
<dbReference type="EMBL" id="CAJJDP010000105">
    <property type="protein sequence ID" value="CAD8193843.1"/>
    <property type="molecule type" value="Genomic_DNA"/>
</dbReference>
<gene>
    <name evidence="1" type="ORF">POCTA_138.1.T1050143</name>
</gene>
<sequence length="88" mass="10462">MKIQNLQLGFSLYMQLISQFYCICFCNNKIQFIKTQNYQQYKRTRFETLMNGDLEINLKIKYCSYTTLSKILNGDQKTNIQINAINTI</sequence>
<protein>
    <submittedName>
        <fullName evidence="1">Uncharacterized protein</fullName>
    </submittedName>
</protein>
<dbReference type="Proteomes" id="UP000683925">
    <property type="component" value="Unassembled WGS sequence"/>
</dbReference>
<comment type="caution">
    <text evidence="1">The sequence shown here is derived from an EMBL/GenBank/DDBJ whole genome shotgun (WGS) entry which is preliminary data.</text>
</comment>
<name>A0A8S1WVK5_PAROT</name>
<accession>A0A8S1WVK5</accession>
<dbReference type="AlphaFoldDB" id="A0A8S1WVK5"/>
<reference evidence="1" key="1">
    <citation type="submission" date="2021-01" db="EMBL/GenBank/DDBJ databases">
        <authorList>
            <consortium name="Genoscope - CEA"/>
            <person name="William W."/>
        </authorList>
    </citation>
    <scope>NUCLEOTIDE SEQUENCE</scope>
</reference>
<proteinExistence type="predicted"/>
<organism evidence="1 2">
    <name type="scientific">Paramecium octaurelia</name>
    <dbReference type="NCBI Taxonomy" id="43137"/>
    <lineage>
        <taxon>Eukaryota</taxon>
        <taxon>Sar</taxon>
        <taxon>Alveolata</taxon>
        <taxon>Ciliophora</taxon>
        <taxon>Intramacronucleata</taxon>
        <taxon>Oligohymenophorea</taxon>
        <taxon>Peniculida</taxon>
        <taxon>Parameciidae</taxon>
        <taxon>Paramecium</taxon>
    </lineage>
</organism>
<evidence type="ECO:0000313" key="2">
    <source>
        <dbReference type="Proteomes" id="UP000683925"/>
    </source>
</evidence>